<evidence type="ECO:0000313" key="4">
    <source>
        <dbReference type="Proteomes" id="UP000594688"/>
    </source>
</evidence>
<evidence type="ECO:0000256" key="2">
    <source>
        <dbReference type="SAM" id="SignalP"/>
    </source>
</evidence>
<feature type="signal peptide" evidence="2">
    <location>
        <begin position="1"/>
        <end position="31"/>
    </location>
</feature>
<dbReference type="Gene3D" id="2.20.110.10">
    <property type="entry name" value="Histone H3 K4-specific methyltransferase SET7/9 N-terminal domain"/>
    <property type="match status" value="2"/>
</dbReference>
<organism evidence="3 4">
    <name type="scientific">Candidatus Nitronauta litoralis</name>
    <dbReference type="NCBI Taxonomy" id="2705533"/>
    <lineage>
        <taxon>Bacteria</taxon>
        <taxon>Pseudomonadati</taxon>
        <taxon>Nitrospinota/Tectimicrobiota group</taxon>
        <taxon>Nitrospinota</taxon>
        <taxon>Nitrospinia</taxon>
        <taxon>Nitrospinales</taxon>
        <taxon>Nitrospinaceae</taxon>
        <taxon>Candidatus Nitronauta</taxon>
    </lineage>
</organism>
<feature type="compositionally biased region" description="Polar residues" evidence="1">
    <location>
        <begin position="32"/>
        <end position="43"/>
    </location>
</feature>
<feature type="chain" id="PRO_5032802303" evidence="2">
    <location>
        <begin position="32"/>
        <end position="220"/>
    </location>
</feature>
<dbReference type="KEGG" id="nli:G3M70_03750"/>
<dbReference type="EMBL" id="CP048685">
    <property type="protein sequence ID" value="QPJ61049.1"/>
    <property type="molecule type" value="Genomic_DNA"/>
</dbReference>
<dbReference type="Pfam" id="PF07661">
    <property type="entry name" value="MORN_2"/>
    <property type="match status" value="3"/>
</dbReference>
<keyword evidence="2" id="KW-0732">Signal</keyword>
<dbReference type="InterPro" id="IPR011652">
    <property type="entry name" value="MORN_2"/>
</dbReference>
<evidence type="ECO:0000313" key="3">
    <source>
        <dbReference type="EMBL" id="QPJ61049.1"/>
    </source>
</evidence>
<evidence type="ECO:0000256" key="1">
    <source>
        <dbReference type="SAM" id="MobiDB-lite"/>
    </source>
</evidence>
<proteinExistence type="predicted"/>
<accession>A0A7T0BU73</accession>
<name>A0A7T0BU73_9BACT</name>
<dbReference type="Proteomes" id="UP000594688">
    <property type="component" value="Chromosome"/>
</dbReference>
<feature type="region of interest" description="Disordered" evidence="1">
    <location>
        <begin position="29"/>
        <end position="51"/>
    </location>
</feature>
<gene>
    <name evidence="3" type="ORF">G3M70_03750</name>
</gene>
<sequence>MPCSSIFEKIARFWWIGLLPVLALLAPHAHSDTQSPPDKTLTTPALVPKDHHPKMQSELFPGGKVKSETEVDAFGLPDGLKREYRPAGDLKSERTYRHGTLHGPSRLYYPGGILKTEWHYRNGKRHGLSIGYYKDGTIKDKGLYQDDLLEGRVILYFPSGKIKAEMNFHNDLLDGASKTYYEGAGIKNLLRYKDGRLLTMETYDREGDLLREQEFPRARR</sequence>
<protein>
    <submittedName>
        <fullName evidence="3">Toxin-antitoxin system YwqK family antitoxin</fullName>
    </submittedName>
</protein>
<dbReference type="SUPFAM" id="SSF82185">
    <property type="entry name" value="Histone H3 K4-specific methyltransferase SET7/9 N-terminal domain"/>
    <property type="match status" value="1"/>
</dbReference>
<dbReference type="AlphaFoldDB" id="A0A7T0BU73"/>
<reference evidence="3 4" key="1">
    <citation type="submission" date="2020-02" db="EMBL/GenBank/DDBJ databases">
        <title>Genomic and physiological characterization of two novel Nitrospinaceae genera.</title>
        <authorList>
            <person name="Mueller A.J."/>
            <person name="Jung M.-Y."/>
            <person name="Strachan C.R."/>
            <person name="Herbold C.W."/>
            <person name="Kirkegaard R.H."/>
            <person name="Daims H."/>
        </authorList>
    </citation>
    <scope>NUCLEOTIDE SEQUENCE [LARGE SCALE GENOMIC DNA]</scope>
    <source>
        <strain evidence="3">EB</strain>
    </source>
</reference>